<evidence type="ECO:0000313" key="1">
    <source>
        <dbReference type="EMBL" id="MBC5763363.1"/>
    </source>
</evidence>
<organism evidence="1 2">
    <name type="scientific">Ramlibacter albus</name>
    <dbReference type="NCBI Taxonomy" id="2079448"/>
    <lineage>
        <taxon>Bacteria</taxon>
        <taxon>Pseudomonadati</taxon>
        <taxon>Pseudomonadota</taxon>
        <taxon>Betaproteobacteria</taxon>
        <taxon>Burkholderiales</taxon>
        <taxon>Comamonadaceae</taxon>
        <taxon>Ramlibacter</taxon>
    </lineage>
</organism>
<comment type="caution">
    <text evidence="1">The sequence shown here is derived from an EMBL/GenBank/DDBJ whole genome shotgun (WGS) entry which is preliminary data.</text>
</comment>
<dbReference type="AlphaFoldDB" id="A0A923M5N0"/>
<dbReference type="RefSeq" id="WP_187079817.1">
    <property type="nucleotide sequence ID" value="NZ_JACORU010000001.1"/>
</dbReference>
<reference evidence="1" key="1">
    <citation type="submission" date="2020-08" db="EMBL/GenBank/DDBJ databases">
        <title>Ramlibacter sp. GTP1 16S ribosomal RNA gene genome sequencing and assembly.</title>
        <authorList>
            <person name="Kang M."/>
        </authorList>
    </citation>
    <scope>NUCLEOTIDE SEQUENCE</scope>
    <source>
        <strain evidence="1">GTP1</strain>
    </source>
</reference>
<proteinExistence type="predicted"/>
<sequence length="106" mass="12316">MNRQQQIDEFLVQAHRLAVVRLREHPERLGDVAALMDRWRQLNGSTRADVYRDEWDELIAEGVDAIERVVCADTEHAAVLRSVSPISVLITQQERGEMLRRVRQAR</sequence>
<gene>
    <name evidence="1" type="ORF">H8R02_02790</name>
</gene>
<evidence type="ECO:0000313" key="2">
    <source>
        <dbReference type="Proteomes" id="UP000596827"/>
    </source>
</evidence>
<dbReference type="Proteomes" id="UP000596827">
    <property type="component" value="Unassembled WGS sequence"/>
</dbReference>
<dbReference type="EMBL" id="JACORU010000001">
    <property type="protein sequence ID" value="MBC5763363.1"/>
    <property type="molecule type" value="Genomic_DNA"/>
</dbReference>
<keyword evidence="2" id="KW-1185">Reference proteome</keyword>
<accession>A0A923M5N0</accession>
<protein>
    <submittedName>
        <fullName evidence="1">Uncharacterized protein</fullName>
    </submittedName>
</protein>
<name>A0A923M5N0_9BURK</name>